<dbReference type="PANTHER" id="PTHR30319:SF1">
    <property type="entry name" value="TRANSCRIPTIONAL REPRESSOR PAAX"/>
    <property type="match status" value="1"/>
</dbReference>
<name>A0A1I1QDP8_9BURK</name>
<evidence type="ECO:0000313" key="4">
    <source>
        <dbReference type="EMBL" id="SFD17353.1"/>
    </source>
</evidence>
<dbReference type="Pfam" id="PF20803">
    <property type="entry name" value="PaaX_M"/>
    <property type="match status" value="1"/>
</dbReference>
<dbReference type="Pfam" id="PF08223">
    <property type="entry name" value="PaaX_C"/>
    <property type="match status" value="1"/>
</dbReference>
<dbReference type="Gene3D" id="1.20.58.1460">
    <property type="match status" value="1"/>
</dbReference>
<organism evidence="4 5">
    <name type="scientific">Massilia yuzhufengensis</name>
    <dbReference type="NCBI Taxonomy" id="1164594"/>
    <lineage>
        <taxon>Bacteria</taxon>
        <taxon>Pseudomonadati</taxon>
        <taxon>Pseudomonadota</taxon>
        <taxon>Betaproteobacteria</taxon>
        <taxon>Burkholderiales</taxon>
        <taxon>Oxalobacteraceae</taxon>
        <taxon>Telluria group</taxon>
        <taxon>Massilia</taxon>
    </lineage>
</organism>
<gene>
    <name evidence="4" type="ORF">SAMN05216204_11838</name>
</gene>
<feature type="domain" description="Transcriptional repressor PaaX-like N-terminal" evidence="1">
    <location>
        <begin position="34"/>
        <end position="99"/>
    </location>
</feature>
<dbReference type="InterPro" id="IPR036388">
    <property type="entry name" value="WH-like_DNA-bd_sf"/>
</dbReference>
<evidence type="ECO:0000259" key="3">
    <source>
        <dbReference type="Pfam" id="PF20803"/>
    </source>
</evidence>
<dbReference type="InterPro" id="IPR048846">
    <property type="entry name" value="PaaX-like_central"/>
</dbReference>
<dbReference type="InterPro" id="IPR013225">
    <property type="entry name" value="PaaX_C"/>
</dbReference>
<feature type="domain" description="Transcriptional repressor PaaX-like C-terminal" evidence="2">
    <location>
        <begin position="207"/>
        <end position="296"/>
    </location>
</feature>
<proteinExistence type="predicted"/>
<dbReference type="STRING" id="1164594.SAMN05216204_11838"/>
<evidence type="ECO:0000313" key="5">
    <source>
        <dbReference type="Proteomes" id="UP000198639"/>
    </source>
</evidence>
<dbReference type="Pfam" id="PF07848">
    <property type="entry name" value="PaaX"/>
    <property type="match status" value="1"/>
</dbReference>
<dbReference type="GO" id="GO:0006351">
    <property type="term" value="P:DNA-templated transcription"/>
    <property type="evidence" value="ECO:0007669"/>
    <property type="project" value="InterPro"/>
</dbReference>
<dbReference type="PIRSF" id="PIRSF020623">
    <property type="entry name" value="PaaX"/>
    <property type="match status" value="1"/>
</dbReference>
<dbReference type="PANTHER" id="PTHR30319">
    <property type="entry name" value="PHENYLACETIC ACID REGULATOR-RELATED TRANSCRIPTIONAL REPRESSOR"/>
    <property type="match status" value="1"/>
</dbReference>
<accession>A0A1I1QDP8</accession>
<dbReference type="InterPro" id="IPR011965">
    <property type="entry name" value="PaaX_trns_reg"/>
</dbReference>
<dbReference type="EMBL" id="FOLD01000018">
    <property type="protein sequence ID" value="SFD17353.1"/>
    <property type="molecule type" value="Genomic_DNA"/>
</dbReference>
<dbReference type="InterPro" id="IPR012906">
    <property type="entry name" value="PaaX-like_N"/>
</dbReference>
<dbReference type="Gene3D" id="1.10.10.10">
    <property type="entry name" value="Winged helix-like DNA-binding domain superfamily/Winged helix DNA-binding domain"/>
    <property type="match status" value="1"/>
</dbReference>
<reference evidence="5" key="1">
    <citation type="submission" date="2016-10" db="EMBL/GenBank/DDBJ databases">
        <authorList>
            <person name="Varghese N."/>
            <person name="Submissions S."/>
        </authorList>
    </citation>
    <scope>NUCLEOTIDE SEQUENCE [LARGE SCALE GENOMIC DNA]</scope>
    <source>
        <strain evidence="5">CGMCC 1.12041</strain>
    </source>
</reference>
<dbReference type="Proteomes" id="UP000198639">
    <property type="component" value="Unassembled WGS sequence"/>
</dbReference>
<keyword evidence="5" id="KW-1185">Reference proteome</keyword>
<dbReference type="NCBIfam" id="TIGR02277">
    <property type="entry name" value="PaaX_trns_reg"/>
    <property type="match status" value="1"/>
</dbReference>
<dbReference type="Gene3D" id="3.30.70.2650">
    <property type="match status" value="1"/>
</dbReference>
<feature type="domain" description="Transcriptional repressor PaaX-like central Cas2-like" evidence="3">
    <location>
        <begin position="120"/>
        <end position="193"/>
    </location>
</feature>
<evidence type="ECO:0000259" key="1">
    <source>
        <dbReference type="Pfam" id="PF07848"/>
    </source>
</evidence>
<sequence>MYTEILNHIATKPMQPSSTSDWIAHFLATDPPRHKSLVMTLCGDAIAPHGGAFWLGSTIELLGPLGVSDRLVRTSVFRLVQEGWLVASREGRRSRYALEPKALPRFERANRRIYSPPGLHWDGRWTFVLAPNGSIDGDLRALLRKELEWEGFTMLATGVMAHPAPSRDTLHEILARCGADGKVFVCDATELAGAGSRPLSELVGDGWDLSGVAASYRQFIDAFTPVLGLLGKQPDIGPQDAFAIRTLLIHAYRRVQLHDPMLPLELLPTPWPGSAAYALAKEIYLLTYRQAEQHIMAMLLREDETTPPANSDFHERFGGLARALL</sequence>
<evidence type="ECO:0000259" key="2">
    <source>
        <dbReference type="Pfam" id="PF08223"/>
    </source>
</evidence>
<protein>
    <submittedName>
        <fullName evidence="4">Transcriptional regulator, PaaX family</fullName>
    </submittedName>
</protein>
<dbReference type="AlphaFoldDB" id="A0A1I1QDP8"/>